<dbReference type="CDD" id="cd04905">
    <property type="entry name" value="ACT_CM-PDT"/>
    <property type="match status" value="1"/>
</dbReference>
<dbReference type="InterPro" id="IPR018528">
    <property type="entry name" value="Preph_deHydtase_CS"/>
</dbReference>
<evidence type="ECO:0000256" key="6">
    <source>
        <dbReference type="ARBA" id="ARBA00023239"/>
    </source>
</evidence>
<gene>
    <name evidence="10" type="ORF">H8B15_08785</name>
</gene>
<keyword evidence="5" id="KW-0584">Phenylalanine biosynthesis</keyword>
<evidence type="ECO:0000313" key="10">
    <source>
        <dbReference type="EMBL" id="MBC6611017.1"/>
    </source>
</evidence>
<dbReference type="Gene3D" id="3.30.70.260">
    <property type="match status" value="1"/>
</dbReference>
<dbReference type="Proteomes" id="UP000622017">
    <property type="component" value="Unassembled WGS sequence"/>
</dbReference>
<dbReference type="Pfam" id="PF00800">
    <property type="entry name" value="PDT"/>
    <property type="match status" value="1"/>
</dbReference>
<dbReference type="SUPFAM" id="SSF53850">
    <property type="entry name" value="Periplasmic binding protein-like II"/>
    <property type="match status" value="1"/>
</dbReference>
<evidence type="ECO:0000259" key="8">
    <source>
        <dbReference type="PROSITE" id="PS51171"/>
    </source>
</evidence>
<comment type="pathway">
    <text evidence="1">Amino-acid biosynthesis; L-phenylalanine biosynthesis; phenylpyruvate from prephenate: step 1/1.</text>
</comment>
<keyword evidence="4" id="KW-0057">Aromatic amino acid biosynthesis</keyword>
<evidence type="ECO:0000256" key="2">
    <source>
        <dbReference type="ARBA" id="ARBA00013147"/>
    </source>
</evidence>
<evidence type="ECO:0000259" key="9">
    <source>
        <dbReference type="PROSITE" id="PS51671"/>
    </source>
</evidence>
<dbReference type="InterPro" id="IPR008242">
    <property type="entry name" value="Chor_mutase/pphenate_deHydtase"/>
</dbReference>
<dbReference type="EMBL" id="JACSCY010000005">
    <property type="protein sequence ID" value="MBC6611017.1"/>
    <property type="molecule type" value="Genomic_DNA"/>
</dbReference>
<dbReference type="PANTHER" id="PTHR21022">
    <property type="entry name" value="PREPHENATE DEHYDRATASE P PROTEIN"/>
    <property type="match status" value="1"/>
</dbReference>
<dbReference type="InterPro" id="IPR045865">
    <property type="entry name" value="ACT-like_dom_sf"/>
</dbReference>
<dbReference type="PIRSF" id="PIRSF001500">
    <property type="entry name" value="Chor_mut_pdt_Ppr"/>
    <property type="match status" value="1"/>
</dbReference>
<accession>A0ABR7MIX0</accession>
<evidence type="ECO:0000313" key="11">
    <source>
        <dbReference type="Proteomes" id="UP000622017"/>
    </source>
</evidence>
<keyword evidence="6" id="KW-0456">Lyase</keyword>
<evidence type="ECO:0000256" key="1">
    <source>
        <dbReference type="ARBA" id="ARBA00004741"/>
    </source>
</evidence>
<evidence type="ECO:0000256" key="3">
    <source>
        <dbReference type="ARBA" id="ARBA00022605"/>
    </source>
</evidence>
<feature type="domain" description="ACT" evidence="9">
    <location>
        <begin position="197"/>
        <end position="273"/>
    </location>
</feature>
<evidence type="ECO:0000256" key="5">
    <source>
        <dbReference type="ARBA" id="ARBA00023222"/>
    </source>
</evidence>
<dbReference type="Gene3D" id="3.40.190.10">
    <property type="entry name" value="Periplasmic binding protein-like II"/>
    <property type="match status" value="2"/>
</dbReference>
<dbReference type="EC" id="4.2.1.51" evidence="2"/>
<keyword evidence="3" id="KW-0028">Amino-acid biosynthesis</keyword>
<dbReference type="PROSITE" id="PS51671">
    <property type="entry name" value="ACT"/>
    <property type="match status" value="1"/>
</dbReference>
<dbReference type="CDD" id="cd13631">
    <property type="entry name" value="PBP2_Ct-PDT_like"/>
    <property type="match status" value="1"/>
</dbReference>
<evidence type="ECO:0000256" key="4">
    <source>
        <dbReference type="ARBA" id="ARBA00023141"/>
    </source>
</evidence>
<dbReference type="SUPFAM" id="SSF55021">
    <property type="entry name" value="ACT-like"/>
    <property type="match status" value="1"/>
</dbReference>
<dbReference type="PROSITE" id="PS00857">
    <property type="entry name" value="PREPHENATE_DEHYDR_1"/>
    <property type="match status" value="1"/>
</dbReference>
<name>A0ABR7MIX0_9BACT</name>
<comment type="caution">
    <text evidence="10">The sequence shown here is derived from an EMBL/GenBank/DDBJ whole genome shotgun (WGS) entry which is preliminary data.</text>
</comment>
<dbReference type="RefSeq" id="WP_187319305.1">
    <property type="nucleotide sequence ID" value="NZ_JACSCY010000005.1"/>
</dbReference>
<proteinExistence type="predicted"/>
<keyword evidence="11" id="KW-1185">Reference proteome</keyword>
<dbReference type="InterPro" id="IPR001086">
    <property type="entry name" value="Preph_deHydtase"/>
</dbReference>
<organism evidence="10 11">
    <name type="scientific">Hymenobacter citatus</name>
    <dbReference type="NCBI Taxonomy" id="2763506"/>
    <lineage>
        <taxon>Bacteria</taxon>
        <taxon>Pseudomonadati</taxon>
        <taxon>Bacteroidota</taxon>
        <taxon>Cytophagia</taxon>
        <taxon>Cytophagales</taxon>
        <taxon>Hymenobacteraceae</taxon>
        <taxon>Hymenobacter</taxon>
    </lineage>
</organism>
<protein>
    <recommendedName>
        <fullName evidence="2">prephenate dehydratase</fullName>
        <ecNumber evidence="2">4.2.1.51</ecNumber>
    </recommendedName>
</protein>
<comment type="catalytic activity">
    <reaction evidence="7">
        <text>prephenate + H(+) = 3-phenylpyruvate + CO2 + H2O</text>
        <dbReference type="Rhea" id="RHEA:21648"/>
        <dbReference type="ChEBI" id="CHEBI:15377"/>
        <dbReference type="ChEBI" id="CHEBI:15378"/>
        <dbReference type="ChEBI" id="CHEBI:16526"/>
        <dbReference type="ChEBI" id="CHEBI:18005"/>
        <dbReference type="ChEBI" id="CHEBI:29934"/>
        <dbReference type="EC" id="4.2.1.51"/>
    </reaction>
</comment>
<dbReference type="InterPro" id="IPR002912">
    <property type="entry name" value="ACT_dom"/>
</dbReference>
<dbReference type="PANTHER" id="PTHR21022:SF19">
    <property type="entry name" value="PREPHENATE DEHYDRATASE-RELATED"/>
    <property type="match status" value="1"/>
</dbReference>
<evidence type="ECO:0000256" key="7">
    <source>
        <dbReference type="ARBA" id="ARBA00047848"/>
    </source>
</evidence>
<feature type="domain" description="Prephenate dehydratase" evidence="8">
    <location>
        <begin position="4"/>
        <end position="181"/>
    </location>
</feature>
<dbReference type="PROSITE" id="PS51171">
    <property type="entry name" value="PREPHENATE_DEHYDR_3"/>
    <property type="match status" value="1"/>
</dbReference>
<sequence length="292" mass="32052">MHPTIAIQGFEGSFHQVAARRYFGLDHAIAPCATFGQVVRHVAGGTTTFGLMAIENSLAGSILPNYSLLQRHEVHVIGEVYLHIRQHLMALPGQRLDDLHEVHSHPMALLQCADYLGSHGHWRLVETEDTALSAQRIREHQRPGIAAVAGALAAELFDLEIVAADIHDEPANYTRFLVLERGAPAPDVVHPDADKVSLYFHTNHTQGSLAAVLSRIAGMGLNLSKLQSCPRPGRTWQYGFHADVELAYAGQIADLLRELRPVTEHLEVLGAYRRDVLEAVPAHVVSQGNVLQ</sequence>
<reference evidence="10 11" key="1">
    <citation type="submission" date="2020-08" db="EMBL/GenBank/DDBJ databases">
        <title>Hymenobacter sp.</title>
        <authorList>
            <person name="Kim M.K."/>
        </authorList>
    </citation>
    <scope>NUCLEOTIDE SEQUENCE [LARGE SCALE GENOMIC DNA]</scope>
    <source>
        <strain evidence="10 11">BT507</strain>
    </source>
</reference>